<evidence type="ECO:0000256" key="1">
    <source>
        <dbReference type="SAM" id="MobiDB-lite"/>
    </source>
</evidence>
<sequence length="68" mass="7911">MKKGGESRTMDKYCRGRRKDCLSNRFCPGGTKKGPGRMGSSDKGTRKRPRSKRRDICTRFQRSRRQNT</sequence>
<protein>
    <submittedName>
        <fullName evidence="2">ORF181</fullName>
    </submittedName>
</protein>
<evidence type="ECO:0000313" key="3">
    <source>
        <dbReference type="Proteomes" id="UP000279156"/>
    </source>
</evidence>
<reference evidence="2 3" key="2">
    <citation type="journal article" date="2005" name="Virus Res.">
        <title>Fitness and virulence of an ancestral White Spot Syndrome Virus isolate from shrimp.</title>
        <authorList>
            <person name="Marks H."/>
            <person name="van Duijse J.J."/>
            <person name="Zuidema D."/>
            <person name="van Hulten M.C."/>
            <person name="Vlak J.M."/>
        </authorList>
    </citation>
    <scope>NUCLEOTIDE SEQUENCE [LARGE SCALE GENOMIC DNA]</scope>
    <source>
        <strain evidence="2">WSSV-TH</strain>
    </source>
</reference>
<reference evidence="2 3" key="1">
    <citation type="journal article" date="2001" name="Virology">
        <title>The white spot syndrome virus DNA genome sequence.</title>
        <authorList>
            <person name="van Hulten M.C."/>
            <person name="Witteveldt J."/>
            <person name="Peters S."/>
            <person name="Kloosterboer N."/>
            <person name="Tarchini R."/>
            <person name="Fiers M."/>
            <person name="Sandbrink H."/>
            <person name="Lankhorst R.K."/>
            <person name="Vlak J.M."/>
        </authorList>
    </citation>
    <scope>NUCLEOTIDE SEQUENCE [LARGE SCALE GENOMIC DNA]</scope>
    <source>
        <strain evidence="2">WSSV-TH</strain>
    </source>
</reference>
<dbReference type="EMBL" id="AF369029">
    <property type="protein sequence ID" value="AAK77850.1"/>
    <property type="molecule type" value="Genomic_DNA"/>
</dbReference>
<name>Q91L72_9VIRU</name>
<evidence type="ECO:0000313" key="2">
    <source>
        <dbReference type="EMBL" id="AAK77850.1"/>
    </source>
</evidence>
<accession>Q91L72</accession>
<feature type="region of interest" description="Disordered" evidence="1">
    <location>
        <begin position="25"/>
        <end position="68"/>
    </location>
</feature>
<proteinExistence type="predicted"/>
<organism evidence="2 3">
    <name type="scientific">White spot syndrome virus</name>
    <dbReference type="NCBI Taxonomy" id="342409"/>
    <lineage>
        <taxon>Viruses</taxon>
        <taxon>Viruses incertae sedis</taxon>
        <taxon>Naldaviricetes</taxon>
        <taxon>Nimaviridae</taxon>
        <taxon>Whispovirus</taxon>
    </lineage>
</organism>
<dbReference type="Proteomes" id="UP000279156">
    <property type="component" value="Segment"/>
</dbReference>